<dbReference type="PANTHER" id="PTHR48075">
    <property type="entry name" value="3-HYDROXYACYL-COA DEHYDROGENASE FAMILY PROTEIN"/>
    <property type="match status" value="1"/>
</dbReference>
<dbReference type="InterPro" id="IPR008927">
    <property type="entry name" value="6-PGluconate_DH-like_C_sf"/>
</dbReference>
<keyword evidence="5" id="KW-1185">Reference proteome</keyword>
<sequence length="262" mass="29941">MMINVLGFGLMGKQISALLYLSGCEVNIYSRNDINEKDFLRQVKILKKSLRDTREGKYVLYAELNELPNCTTIESVVEDITIKKEIYEKIRLNNNSLYLTNTSSYSPDEISSEILGMHFFNPISLGLIELSNNNVKQEELGDLSSLVSKFESLGYVVVDVNENRGYIGNYILFHEISSALKLVEKFGYGVEQINQVYSKLYDGRDIFFIIDLIGIDVSYKILSNLKEVDETIYMPKTLKKALERNILGRKNKTTIKSIIEDV</sequence>
<evidence type="ECO:0008006" key="6">
    <source>
        <dbReference type="Google" id="ProtNLM"/>
    </source>
</evidence>
<evidence type="ECO:0000313" key="4">
    <source>
        <dbReference type="EMBL" id="RDH81544.1"/>
    </source>
</evidence>
<dbReference type="GO" id="GO:0016616">
    <property type="term" value="F:oxidoreductase activity, acting on the CH-OH group of donors, NAD or NADP as acceptor"/>
    <property type="evidence" value="ECO:0007669"/>
    <property type="project" value="InterPro"/>
</dbReference>
<dbReference type="Gene3D" id="1.10.1040.10">
    <property type="entry name" value="N-(1-d-carboxylethyl)-l-norvaline Dehydrogenase, domain 2"/>
    <property type="match status" value="1"/>
</dbReference>
<organism evidence="4 5">
    <name type="scientific">endosymbiont of Galathealinum brachiosum</name>
    <dbReference type="NCBI Taxonomy" id="2200906"/>
    <lineage>
        <taxon>Bacteria</taxon>
        <taxon>Pseudomonadati</taxon>
        <taxon>Pseudomonadota</taxon>
        <taxon>Gammaproteobacteria</taxon>
        <taxon>sulfur-oxidizing symbionts</taxon>
    </lineage>
</organism>
<evidence type="ECO:0000313" key="5">
    <source>
        <dbReference type="Proteomes" id="UP000254266"/>
    </source>
</evidence>
<dbReference type="InterPro" id="IPR013328">
    <property type="entry name" value="6PGD_dom2"/>
</dbReference>
<reference evidence="4 5" key="1">
    <citation type="journal article" date="2018" name="ISME J.">
        <title>Endosymbiont genomes yield clues of tubeworm success.</title>
        <authorList>
            <person name="Li Y."/>
            <person name="Liles M.R."/>
            <person name="Halanych K.M."/>
        </authorList>
    </citation>
    <scope>NUCLEOTIDE SEQUENCE [LARGE SCALE GENOMIC DNA]</scope>
    <source>
        <strain evidence="4">A1464</strain>
    </source>
</reference>
<proteinExistence type="predicted"/>
<dbReference type="Pfam" id="PF02737">
    <property type="entry name" value="3HCDH_N"/>
    <property type="match status" value="1"/>
</dbReference>
<dbReference type="InterPro" id="IPR006176">
    <property type="entry name" value="3-OHacyl-CoA_DH_NAD-bd"/>
</dbReference>
<dbReference type="Gene3D" id="3.40.50.720">
    <property type="entry name" value="NAD(P)-binding Rossmann-like Domain"/>
    <property type="match status" value="1"/>
</dbReference>
<dbReference type="PANTHER" id="PTHR48075:SF7">
    <property type="entry name" value="3-HYDROXYACYL-COA DEHYDROGENASE-RELATED"/>
    <property type="match status" value="1"/>
</dbReference>
<dbReference type="InterPro" id="IPR006108">
    <property type="entry name" value="3HC_DH_C"/>
</dbReference>
<dbReference type="InterPro" id="IPR036291">
    <property type="entry name" value="NAD(P)-bd_dom_sf"/>
</dbReference>
<comment type="caution">
    <text evidence="4">The sequence shown here is derived from an EMBL/GenBank/DDBJ whole genome shotgun (WGS) entry which is preliminary data.</text>
</comment>
<gene>
    <name evidence="4" type="ORF">DIZ80_15825</name>
</gene>
<dbReference type="GO" id="GO:0070403">
    <property type="term" value="F:NAD+ binding"/>
    <property type="evidence" value="ECO:0007669"/>
    <property type="project" value="InterPro"/>
</dbReference>
<dbReference type="Proteomes" id="UP000254266">
    <property type="component" value="Unassembled WGS sequence"/>
</dbReference>
<feature type="domain" description="3-hydroxyacyl-CoA dehydrogenase NAD binding" evidence="3">
    <location>
        <begin position="3"/>
        <end position="161"/>
    </location>
</feature>
<protein>
    <recommendedName>
        <fullName evidence="6">3-hydroxyacyl-CoA dehydrogenase NAD binding domain-containing protein</fullName>
    </recommendedName>
</protein>
<dbReference type="Pfam" id="PF00725">
    <property type="entry name" value="3HCDH"/>
    <property type="match status" value="1"/>
</dbReference>
<accession>A0A370DAZ2</accession>
<evidence type="ECO:0000259" key="3">
    <source>
        <dbReference type="Pfam" id="PF02737"/>
    </source>
</evidence>
<keyword evidence="1" id="KW-0560">Oxidoreductase</keyword>
<evidence type="ECO:0000256" key="1">
    <source>
        <dbReference type="ARBA" id="ARBA00023002"/>
    </source>
</evidence>
<dbReference type="SUPFAM" id="SSF51735">
    <property type="entry name" value="NAD(P)-binding Rossmann-fold domains"/>
    <property type="match status" value="1"/>
</dbReference>
<dbReference type="EMBL" id="QFXC01000013">
    <property type="protein sequence ID" value="RDH81544.1"/>
    <property type="molecule type" value="Genomic_DNA"/>
</dbReference>
<feature type="domain" description="3-hydroxyacyl-CoA dehydrogenase C-terminal" evidence="2">
    <location>
        <begin position="165"/>
        <end position="253"/>
    </location>
</feature>
<dbReference type="GO" id="GO:0006631">
    <property type="term" value="P:fatty acid metabolic process"/>
    <property type="evidence" value="ECO:0007669"/>
    <property type="project" value="InterPro"/>
</dbReference>
<name>A0A370DAZ2_9GAMM</name>
<evidence type="ECO:0000259" key="2">
    <source>
        <dbReference type="Pfam" id="PF00725"/>
    </source>
</evidence>
<dbReference type="AlphaFoldDB" id="A0A370DAZ2"/>
<dbReference type="SUPFAM" id="SSF48179">
    <property type="entry name" value="6-phosphogluconate dehydrogenase C-terminal domain-like"/>
    <property type="match status" value="1"/>
</dbReference>